<dbReference type="SMR" id="A0AB33HU07"/>
<feature type="transmembrane region" description="Helical" evidence="6">
    <location>
        <begin position="91"/>
        <end position="112"/>
    </location>
</feature>
<evidence type="ECO:0000256" key="5">
    <source>
        <dbReference type="SAM" id="MobiDB-lite"/>
    </source>
</evidence>
<name>A0AB33HU07_MYCPM</name>
<dbReference type="InterPro" id="IPR005807">
    <property type="entry name" value="SecE_bac"/>
</dbReference>
<comment type="subcellular location">
    <subcellularLocation>
        <location evidence="1">Membrane</location>
    </subcellularLocation>
</comment>
<sequence length="125" mass="14458">MEKKKLPFGLKNKEKLTAYNDEKIHELHRQLKAKIEAKKAKEKQDSKTKDTDKKVDQTPKVKVPFTKKFSNLWFGIDKEVNKIVWVTSKKLITIFLLIVLVSAIMIGIYFGINHLFIALGVFKGK</sequence>
<organism evidence="7 8">
    <name type="scientific">Mycoplasmoides pneumoniae 309</name>
    <dbReference type="NCBI Taxonomy" id="1112856"/>
    <lineage>
        <taxon>Bacteria</taxon>
        <taxon>Bacillati</taxon>
        <taxon>Mycoplasmatota</taxon>
        <taxon>Mycoplasmoidales</taxon>
        <taxon>Mycoplasmoidaceae</taxon>
        <taxon>Mycoplasmoides</taxon>
    </lineage>
</organism>
<evidence type="ECO:0000256" key="4">
    <source>
        <dbReference type="ARBA" id="ARBA00023136"/>
    </source>
</evidence>
<evidence type="ECO:0000256" key="3">
    <source>
        <dbReference type="ARBA" id="ARBA00022989"/>
    </source>
</evidence>
<proteinExistence type="predicted"/>
<feature type="region of interest" description="Disordered" evidence="5">
    <location>
        <begin position="36"/>
        <end position="57"/>
    </location>
</feature>
<dbReference type="AlphaFoldDB" id="A0AB33HU07"/>
<dbReference type="RefSeq" id="WP_010874425.1">
    <property type="nucleotide sequence ID" value="NC_016807.1"/>
</dbReference>
<dbReference type="GO" id="GO:0008320">
    <property type="term" value="F:protein transmembrane transporter activity"/>
    <property type="evidence" value="ECO:0007669"/>
    <property type="project" value="InterPro"/>
</dbReference>
<evidence type="ECO:0000256" key="2">
    <source>
        <dbReference type="ARBA" id="ARBA00022692"/>
    </source>
</evidence>
<evidence type="ECO:0000256" key="1">
    <source>
        <dbReference type="ARBA" id="ARBA00004370"/>
    </source>
</evidence>
<evidence type="ECO:0000256" key="6">
    <source>
        <dbReference type="SAM" id="Phobius"/>
    </source>
</evidence>
<dbReference type="KEGG" id="mpm:MPNA0680"/>
<evidence type="ECO:0000313" key="8">
    <source>
        <dbReference type="Proteomes" id="UP000007105"/>
    </source>
</evidence>
<dbReference type="NCBIfam" id="TIGR00964">
    <property type="entry name" value="secE_bact"/>
    <property type="match status" value="1"/>
</dbReference>
<dbReference type="GO" id="GO:0016020">
    <property type="term" value="C:membrane"/>
    <property type="evidence" value="ECO:0007669"/>
    <property type="project" value="UniProtKB-SubCell"/>
</dbReference>
<keyword evidence="2 6" id="KW-0812">Transmembrane</keyword>
<keyword evidence="4 6" id="KW-0472">Membrane</keyword>
<dbReference type="EMBL" id="AP012303">
    <property type="protein sequence ID" value="BAL21637.1"/>
    <property type="molecule type" value="Genomic_DNA"/>
</dbReference>
<keyword evidence="3 6" id="KW-1133">Transmembrane helix</keyword>
<accession>A0AB33HU07</accession>
<dbReference type="GO" id="GO:0009306">
    <property type="term" value="P:protein secretion"/>
    <property type="evidence" value="ECO:0007669"/>
    <property type="project" value="InterPro"/>
</dbReference>
<reference evidence="8" key="1">
    <citation type="journal article" date="2012" name="J. Bacteriol.">
        <title>Complete genome sequence of Mycoplasma pneumoniae type 2a strain 309, isolated in Japan.</title>
        <authorList>
            <person name="Kenri T."/>
            <person name="Horino A."/>
            <person name="Matsui M."/>
            <person name="Sasaki Y."/>
            <person name="Suzuki S."/>
            <person name="Narita M."/>
            <person name="Ohya H."/>
            <person name="Okazaki N."/>
            <person name="Shibayama K."/>
        </authorList>
    </citation>
    <scope>NUCLEOTIDE SEQUENCE [LARGE SCALE GENOMIC DNA]</scope>
    <source>
        <strain evidence="8">309</strain>
    </source>
</reference>
<protein>
    <submittedName>
        <fullName evidence="7">Preprotein translocase subunit SecE</fullName>
    </submittedName>
</protein>
<evidence type="ECO:0000313" key="7">
    <source>
        <dbReference type="EMBL" id="BAL21637.1"/>
    </source>
</evidence>
<dbReference type="Proteomes" id="UP000007105">
    <property type="component" value="Chromosome"/>
</dbReference>
<dbReference type="GeneID" id="66609290"/>
<gene>
    <name evidence="7" type="primary">secE</name>
    <name evidence="7" type="ORF">MPNA0680</name>
</gene>